<dbReference type="GO" id="GO:0016772">
    <property type="term" value="F:transferase activity, transferring phosphorus-containing groups"/>
    <property type="evidence" value="ECO:0007669"/>
    <property type="project" value="InterPro"/>
</dbReference>
<dbReference type="OrthoDB" id="9765468at2"/>
<dbReference type="InterPro" id="IPR051549">
    <property type="entry name" value="PEP_Utilizing_Enz"/>
</dbReference>
<feature type="domain" description="NAD-dependent epimerase/dehydratase" evidence="3">
    <location>
        <begin position="7"/>
        <end position="175"/>
    </location>
</feature>
<dbReference type="Gene3D" id="3.50.30.10">
    <property type="entry name" value="Phosphohistidine domain"/>
    <property type="match status" value="1"/>
</dbReference>
<evidence type="ECO:0000256" key="1">
    <source>
        <dbReference type="SAM" id="MobiDB-lite"/>
    </source>
</evidence>
<dbReference type="InterPro" id="IPR036637">
    <property type="entry name" value="Phosphohistidine_dom_sf"/>
</dbReference>
<feature type="domain" description="PEP-utilising enzyme mobile" evidence="2">
    <location>
        <begin position="798"/>
        <end position="869"/>
    </location>
</feature>
<comment type="caution">
    <text evidence="4">The sequence shown here is derived from an EMBL/GenBank/DDBJ whole genome shotgun (WGS) entry which is preliminary data.</text>
</comment>
<dbReference type="InterPro" id="IPR036291">
    <property type="entry name" value="NAD(P)-bd_dom_sf"/>
</dbReference>
<reference evidence="4 5" key="1">
    <citation type="submission" date="2018-11" db="EMBL/GenBank/DDBJ databases">
        <authorList>
            <person name="Li F."/>
        </authorList>
    </citation>
    <scope>NUCLEOTIDE SEQUENCE [LARGE SCALE GENOMIC DNA]</scope>
    <source>
        <strain evidence="4 5">Gsoil 097</strain>
    </source>
</reference>
<organism evidence="4 5">
    <name type="scientific">Nocardioides marmoriginsengisoli</name>
    <dbReference type="NCBI Taxonomy" id="661483"/>
    <lineage>
        <taxon>Bacteria</taxon>
        <taxon>Bacillati</taxon>
        <taxon>Actinomycetota</taxon>
        <taxon>Actinomycetes</taxon>
        <taxon>Propionibacteriales</taxon>
        <taxon>Nocardioidaceae</taxon>
        <taxon>Nocardioides</taxon>
    </lineage>
</organism>
<dbReference type="PANTHER" id="PTHR43615:SF1">
    <property type="entry name" value="PPDK_N DOMAIN-CONTAINING PROTEIN"/>
    <property type="match status" value="1"/>
</dbReference>
<evidence type="ECO:0000313" key="4">
    <source>
        <dbReference type="EMBL" id="RNL62368.1"/>
    </source>
</evidence>
<dbReference type="Pfam" id="PF01370">
    <property type="entry name" value="Epimerase"/>
    <property type="match status" value="1"/>
</dbReference>
<dbReference type="SUPFAM" id="SSF52009">
    <property type="entry name" value="Phosphohistidine domain"/>
    <property type="match status" value="1"/>
</dbReference>
<dbReference type="Pfam" id="PF00391">
    <property type="entry name" value="PEP-utilizers"/>
    <property type="match status" value="1"/>
</dbReference>
<dbReference type="InterPro" id="IPR008279">
    <property type="entry name" value="PEP-util_enz_mobile_dom"/>
</dbReference>
<proteinExistence type="predicted"/>
<gene>
    <name evidence="4" type="ORF">EFK50_11365</name>
</gene>
<dbReference type="PANTHER" id="PTHR43615">
    <property type="entry name" value="PHOSPHOENOLPYRUVATE SYNTHASE-RELATED"/>
    <property type="match status" value="1"/>
</dbReference>
<evidence type="ECO:0000313" key="5">
    <source>
        <dbReference type="Proteomes" id="UP000267128"/>
    </source>
</evidence>
<protein>
    <submittedName>
        <fullName evidence="4">NAD-dependent epimerase/dehydratase family protein</fullName>
    </submittedName>
</protein>
<feature type="region of interest" description="Disordered" evidence="1">
    <location>
        <begin position="330"/>
        <end position="350"/>
    </location>
</feature>
<dbReference type="Gene3D" id="3.40.50.720">
    <property type="entry name" value="NAD(P)-binding Rossmann-like Domain"/>
    <property type="match status" value="1"/>
</dbReference>
<dbReference type="SUPFAM" id="SSF51735">
    <property type="entry name" value="NAD(P)-binding Rossmann-fold domains"/>
    <property type="match status" value="1"/>
</dbReference>
<dbReference type="Proteomes" id="UP000267128">
    <property type="component" value="Unassembled WGS sequence"/>
</dbReference>
<dbReference type="AlphaFoldDB" id="A0A3N0CFZ3"/>
<sequence length="876" mass="93946">MGQGGRVLVTGGTGAFGIATGKWLARAGYDVLAMARREPAHLPRGVRFVAGDIADQESVRKAMQGCDAVVHLAWVLSGTVTEAEAEPINIGGTRNVLDAMQDTGCGRLVFASSVTAYGAHPEHDGRRFTEDEPLDPHRAMIYEWHKAQAERMIAESGAPALRVRPTVVVGRNTYNGPANVYRQPVVPDLGGKVEIQMIHQEDVGRFFAHAVGHTATGAVNLAPADTLTWTEIAARAKRPSLHTPTRPLQSVLGALAKVNGQAESIDALFHLFLHWPVADTARLNGELGFEPAWSSREAIDDQGRTNRGYTFLALKRIRNLTTLDRTTERPAPFVGEQDGAERLPGQLGEFDTRRPDPAYPEWTCSNLAEAFPGPMTPLSLQLASDTILMSAEVVARLLPLDERVKDLVRHQQVGIFGHQLYQNTSVMREMVVSVPGQTPEDFDHQINGRDFPEGWVRPKPSLGDVLGMAKFAAVAGPRLARLDRAVDEIVGRAGELAAESAGLAAMPDAALLNRIEMLWDELIRAWQVGNTCTFMVSAPSGLLERRYGAAALAAVSQGAEELASGATLKGVQDLAVRATGDATVRGLLAGKVTDATWEKVQADAPRFAAAVRALLAQVGHRGPGETELSNPTYADAPHLLLRAVAGVLTTGVRERPSYAAGSPGERRLAAATAKAIGRRERARDAVSLTIDQLRKALREWGDRLVRQEVVQHRDDVCYLTFEELFTVTAGEAGPLVERRRAERARLQALSLPTRFEHAIDLDDAGPEESAGGVLTGAAVSPGVYRGPVRMLVSPDDEIEPGEVLVARATDTGWTPFFGIAGAIVTEIGGMMSHASIVAREFGVPAVVGVDGVMAALRDGQLVEVDGSAGTVTPVED</sequence>
<name>A0A3N0CFZ3_9ACTN</name>
<evidence type="ECO:0000259" key="2">
    <source>
        <dbReference type="Pfam" id="PF00391"/>
    </source>
</evidence>
<keyword evidence="5" id="KW-1185">Reference proteome</keyword>
<dbReference type="EMBL" id="RJSE01000007">
    <property type="protein sequence ID" value="RNL62368.1"/>
    <property type="molecule type" value="Genomic_DNA"/>
</dbReference>
<dbReference type="RefSeq" id="WP_123227664.1">
    <property type="nucleotide sequence ID" value="NZ_RJSE01000007.1"/>
</dbReference>
<evidence type="ECO:0000259" key="3">
    <source>
        <dbReference type="Pfam" id="PF01370"/>
    </source>
</evidence>
<dbReference type="InterPro" id="IPR001509">
    <property type="entry name" value="Epimerase_deHydtase"/>
</dbReference>
<accession>A0A3N0CFZ3</accession>